<proteinExistence type="predicted"/>
<dbReference type="AlphaFoldDB" id="A0A3M0GHA2"/>
<comment type="caution">
    <text evidence="1">The sequence shown here is derived from an EMBL/GenBank/DDBJ whole genome shotgun (WGS) entry which is preliminary data.</text>
</comment>
<sequence length="79" mass="8125">MIQVRLFAAAADAAGTATEDVSCDTLGALVEELQQRHGEQFAAVLDRCSVLVDGRAVTDPAESLAGAQIIDILPPFAGG</sequence>
<dbReference type="OrthoDB" id="3733636at2"/>
<keyword evidence="2" id="KW-1185">Reference proteome</keyword>
<evidence type="ECO:0000313" key="1">
    <source>
        <dbReference type="EMBL" id="RMB62112.1"/>
    </source>
</evidence>
<dbReference type="EMBL" id="REFW01000001">
    <property type="protein sequence ID" value="RMB62112.1"/>
    <property type="molecule type" value="Genomic_DNA"/>
</dbReference>
<accession>A0A3M0GHA2</accession>
<dbReference type="InterPro" id="IPR016155">
    <property type="entry name" value="Mopterin_synth/thiamin_S_b"/>
</dbReference>
<dbReference type="RefSeq" id="WP_121900662.1">
    <property type="nucleotide sequence ID" value="NZ_REFW01000001.1"/>
</dbReference>
<organism evidence="1 2">
    <name type="scientific">Tessaracoccus antarcticus</name>
    <dbReference type="NCBI Taxonomy" id="2479848"/>
    <lineage>
        <taxon>Bacteria</taxon>
        <taxon>Bacillati</taxon>
        <taxon>Actinomycetota</taxon>
        <taxon>Actinomycetes</taxon>
        <taxon>Propionibacteriales</taxon>
        <taxon>Propionibacteriaceae</taxon>
        <taxon>Tessaracoccus</taxon>
    </lineage>
</organism>
<dbReference type="InterPro" id="IPR003749">
    <property type="entry name" value="ThiS/MoaD-like"/>
</dbReference>
<dbReference type="Proteomes" id="UP000275256">
    <property type="component" value="Unassembled WGS sequence"/>
</dbReference>
<name>A0A3M0GHA2_9ACTN</name>
<evidence type="ECO:0000313" key="2">
    <source>
        <dbReference type="Proteomes" id="UP000275256"/>
    </source>
</evidence>
<dbReference type="InterPro" id="IPR012675">
    <property type="entry name" value="Beta-grasp_dom_sf"/>
</dbReference>
<dbReference type="Pfam" id="PF02597">
    <property type="entry name" value="ThiS"/>
    <property type="match status" value="1"/>
</dbReference>
<protein>
    <submittedName>
        <fullName evidence="1">MoaD/ThiS family protein</fullName>
    </submittedName>
</protein>
<reference evidence="1 2" key="1">
    <citation type="submission" date="2018-10" db="EMBL/GenBank/DDBJ databases">
        <title>Tessaracoccus antarcticuss sp. nov., isolated from sediment.</title>
        <authorList>
            <person name="Zhou L.Y."/>
            <person name="Du Z.J."/>
        </authorList>
    </citation>
    <scope>NUCLEOTIDE SEQUENCE [LARGE SCALE GENOMIC DNA]</scope>
    <source>
        <strain evidence="1 2">JDX10</strain>
    </source>
</reference>
<gene>
    <name evidence="1" type="ORF">EAX62_05935</name>
</gene>
<dbReference type="Gene3D" id="3.10.20.30">
    <property type="match status" value="1"/>
</dbReference>
<dbReference type="SUPFAM" id="SSF54285">
    <property type="entry name" value="MoaD/ThiS"/>
    <property type="match status" value="1"/>
</dbReference>